<dbReference type="Pfam" id="PF00550">
    <property type="entry name" value="PP-binding"/>
    <property type="match status" value="1"/>
</dbReference>
<dbReference type="InterPro" id="IPR009081">
    <property type="entry name" value="PP-bd_ACP"/>
</dbReference>
<dbReference type="Pfam" id="PF13193">
    <property type="entry name" value="AMP-binding_C"/>
    <property type="match status" value="1"/>
</dbReference>
<dbReference type="Proteomes" id="UP001199054">
    <property type="component" value="Unassembled WGS sequence"/>
</dbReference>
<keyword evidence="2" id="KW-0597">Phosphoprotein</keyword>
<accession>A0ABS8BFI6</accession>
<dbReference type="SMART" id="SM00823">
    <property type="entry name" value="PKS_PP"/>
    <property type="match status" value="1"/>
</dbReference>
<evidence type="ECO:0000259" key="4">
    <source>
        <dbReference type="PROSITE" id="PS50075"/>
    </source>
</evidence>
<gene>
    <name evidence="5" type="ORF">LG632_29085</name>
</gene>
<dbReference type="InterPro" id="IPR020845">
    <property type="entry name" value="AMP-binding_CS"/>
</dbReference>
<dbReference type="Gene3D" id="3.30.300.30">
    <property type="match status" value="1"/>
</dbReference>
<evidence type="ECO:0000313" key="6">
    <source>
        <dbReference type="Proteomes" id="UP001199054"/>
    </source>
</evidence>
<dbReference type="InterPro" id="IPR036736">
    <property type="entry name" value="ACP-like_sf"/>
</dbReference>
<dbReference type="EMBL" id="JAJAUY010000216">
    <property type="protein sequence ID" value="MCB5183401.1"/>
    <property type="molecule type" value="Genomic_DNA"/>
</dbReference>
<evidence type="ECO:0000313" key="5">
    <source>
        <dbReference type="EMBL" id="MCB5183401.1"/>
    </source>
</evidence>
<feature type="non-terminal residue" evidence="5">
    <location>
        <position position="1"/>
    </location>
</feature>
<organism evidence="5 6">
    <name type="scientific">Streptomyces antimicrobicus</name>
    <dbReference type="NCBI Taxonomy" id="2883108"/>
    <lineage>
        <taxon>Bacteria</taxon>
        <taxon>Bacillati</taxon>
        <taxon>Actinomycetota</taxon>
        <taxon>Actinomycetes</taxon>
        <taxon>Kitasatosporales</taxon>
        <taxon>Streptomycetaceae</taxon>
        <taxon>Streptomyces</taxon>
    </lineage>
</organism>
<name>A0ABS8BFI6_9ACTN</name>
<dbReference type="Gene3D" id="1.10.1200.10">
    <property type="entry name" value="ACP-like"/>
    <property type="match status" value="1"/>
</dbReference>
<evidence type="ECO:0000256" key="1">
    <source>
        <dbReference type="ARBA" id="ARBA00022450"/>
    </source>
</evidence>
<feature type="region of interest" description="Disordered" evidence="3">
    <location>
        <begin position="225"/>
        <end position="269"/>
    </location>
</feature>
<dbReference type="RefSeq" id="WP_226730859.1">
    <property type="nucleotide sequence ID" value="NZ_JAJAUY010000216.1"/>
</dbReference>
<reference evidence="5 6" key="1">
    <citation type="submission" date="2021-10" db="EMBL/GenBank/DDBJ databases">
        <title>Streptomyces sp. strain SMC 277, a novel streptomycete isolated from soil.</title>
        <authorList>
            <person name="Chanama M."/>
        </authorList>
    </citation>
    <scope>NUCLEOTIDE SEQUENCE [LARGE SCALE GENOMIC DNA]</scope>
    <source>
        <strain evidence="5 6">SMC 277</strain>
    </source>
</reference>
<dbReference type="InterPro" id="IPR020806">
    <property type="entry name" value="PKS_PP-bd"/>
</dbReference>
<feature type="region of interest" description="Disordered" evidence="3">
    <location>
        <begin position="627"/>
        <end position="654"/>
    </location>
</feature>
<dbReference type="InterPro" id="IPR025110">
    <property type="entry name" value="AMP-bd_C"/>
</dbReference>
<dbReference type="PROSITE" id="PS00012">
    <property type="entry name" value="PHOSPHOPANTETHEINE"/>
    <property type="match status" value="1"/>
</dbReference>
<feature type="domain" description="Carrier" evidence="4">
    <location>
        <begin position="782"/>
        <end position="866"/>
    </location>
</feature>
<comment type="caution">
    <text evidence="5">The sequence shown here is derived from an EMBL/GenBank/DDBJ whole genome shotgun (WGS) entry which is preliminary data.</text>
</comment>
<dbReference type="PANTHER" id="PTHR45527">
    <property type="entry name" value="NONRIBOSOMAL PEPTIDE SYNTHETASE"/>
    <property type="match status" value="1"/>
</dbReference>
<dbReference type="InterPro" id="IPR010071">
    <property type="entry name" value="AA_adenyl_dom"/>
</dbReference>
<dbReference type="InterPro" id="IPR006162">
    <property type="entry name" value="Ppantetheine_attach_site"/>
</dbReference>
<dbReference type="SUPFAM" id="SSF47336">
    <property type="entry name" value="ACP-like"/>
    <property type="match status" value="1"/>
</dbReference>
<keyword evidence="6" id="KW-1185">Reference proteome</keyword>
<dbReference type="Pfam" id="PF00501">
    <property type="entry name" value="AMP-binding"/>
    <property type="match status" value="1"/>
</dbReference>
<sequence length="871" mass="89123">LRAAALGRLPFGGSGVGGRSAGDGPERARWLRRTLPGRYPALTARLAQALTDSGGRAARVMVPVDLRRHDPALAASTGNLTLPLFLDLRPGDDWASAHAELLTGLAQGRELAGGFEEALALLPPAALALLLRAAQGATRRTGRHLASAVVSHLGRTDPADFCGAGFTAESVHALPVHAPLVPLSWVATETDTTTELTLGLRGGPDLLDHAERLLSDTVARLTATATATASAPPAGPSASPVRAEPAAPRAAAPVAPSARAPQDPNPPADTVVSLFRARAARHPQAPALDGPAGPVTYAELDRRSDAVAAEVRRRGLGREDLVGLVVDRTPAGVAALWGILKAGAAFVPLDPAHPGPRIRELLRAAGVGLCLTERHLRPALAPSVPCDLLAVEDVPTAPPAAVPPPAPAPGDLAYVVHTSGSTGRPKGVQIEHGSLLAFVRWATGLCRVTPGTRFGFASSYAFDISCFPLFLPLLAGGTTVLAPGAPSRATLRRLLIEHRADTLALTPSHLALLGEPGDATVRTLLLGGEPLTPAAVRTVRAGFGPDCRIVNAYGPTEATVACLAHVVGPEDVPPDGSGAPATIPIGTPGPGARVELLAGDGTPIGTGPGDAGRTGEIVVSGPQVARGYTGPAGDRPSPFVTRPDGSRAYRTGDLGRRLPGGAVEFAGRIDGQVKIAGHRVEPAEVVAALEAHPAVARAVVAVRHRPAAAGRRPVLCAYVVPRDAASEALPEVLRSALTRVLPPHLVPAHVVTVDSVPSTVSGKADLDALPDPFARSGPAAAPPPTALEERVAGHWAAVLGVDAAGLGPEADFQALGGDSLALVEMLTAVSSDLLDPDQGRRFMAGLECLVREVTLGQVCARVRAARTEAVA</sequence>
<dbReference type="InterPro" id="IPR042099">
    <property type="entry name" value="ANL_N_sf"/>
</dbReference>
<dbReference type="InterPro" id="IPR000873">
    <property type="entry name" value="AMP-dep_synth/lig_dom"/>
</dbReference>
<dbReference type="NCBIfam" id="TIGR01733">
    <property type="entry name" value="AA-adenyl-dom"/>
    <property type="match status" value="1"/>
</dbReference>
<dbReference type="PANTHER" id="PTHR45527:SF1">
    <property type="entry name" value="FATTY ACID SYNTHASE"/>
    <property type="match status" value="1"/>
</dbReference>
<evidence type="ECO:0000256" key="2">
    <source>
        <dbReference type="ARBA" id="ARBA00022553"/>
    </source>
</evidence>
<dbReference type="SUPFAM" id="SSF56801">
    <property type="entry name" value="Acetyl-CoA synthetase-like"/>
    <property type="match status" value="1"/>
</dbReference>
<evidence type="ECO:0000256" key="3">
    <source>
        <dbReference type="SAM" id="MobiDB-lite"/>
    </source>
</evidence>
<feature type="compositionally biased region" description="Low complexity" evidence="3">
    <location>
        <begin position="225"/>
        <end position="261"/>
    </location>
</feature>
<protein>
    <submittedName>
        <fullName evidence="5">Non-ribosomal peptide synthetase</fullName>
    </submittedName>
</protein>
<dbReference type="InterPro" id="IPR045851">
    <property type="entry name" value="AMP-bd_C_sf"/>
</dbReference>
<proteinExistence type="predicted"/>
<keyword evidence="1" id="KW-0596">Phosphopantetheine</keyword>
<dbReference type="CDD" id="cd05930">
    <property type="entry name" value="A_NRPS"/>
    <property type="match status" value="1"/>
</dbReference>
<dbReference type="PROSITE" id="PS00455">
    <property type="entry name" value="AMP_BINDING"/>
    <property type="match status" value="1"/>
</dbReference>
<dbReference type="PROSITE" id="PS50075">
    <property type="entry name" value="CARRIER"/>
    <property type="match status" value="1"/>
</dbReference>
<dbReference type="Gene3D" id="3.40.50.12780">
    <property type="entry name" value="N-terminal domain of ligase-like"/>
    <property type="match status" value="1"/>
</dbReference>